<name>A0A2M8QE72_9CHLR</name>
<organism evidence="3 4">
    <name type="scientific">Candidatus Thermofonsia Clade 3 bacterium</name>
    <dbReference type="NCBI Taxonomy" id="2364212"/>
    <lineage>
        <taxon>Bacteria</taxon>
        <taxon>Bacillati</taxon>
        <taxon>Chloroflexota</taxon>
        <taxon>Candidatus Thermofontia</taxon>
        <taxon>Candidatus Thermofonsia Clade 3</taxon>
    </lineage>
</organism>
<dbReference type="SUPFAM" id="SSF52768">
    <property type="entry name" value="Arginase/deacetylase"/>
    <property type="match status" value="1"/>
</dbReference>
<dbReference type="InterPro" id="IPR023801">
    <property type="entry name" value="His_deacetylse_dom"/>
</dbReference>
<dbReference type="Gene3D" id="3.40.800.20">
    <property type="entry name" value="Histone deacetylase domain"/>
    <property type="match status" value="1"/>
</dbReference>
<feature type="domain" description="Histone deacetylase" evidence="2">
    <location>
        <begin position="23"/>
        <end position="331"/>
    </location>
</feature>
<sequence>MIAMPAVGYLYDPIFLAHDLPGHPENAQRLQAIMDLLRARDALASLTPLPFRAATFEQLTVLHSPLYVSRVYALSERGRSALNPDTYIVAESFNAAAMAVGASLAATEAVLKGNVQRAFALVRPPGHHAFADHGEGFCLFNNIAFAAKHALDDMNADHDYAWSPSAMRNHRNARPERVMIVDFDVHHGNGTQALFYDDPRVLYVSIHEYGWVYPGSGAADERGQGAGRGTTINVPLPPETGDLGYALAFDEILVPAARQFAPNLLLVSAGFDAHWRDPLAHMRVSLAGFARMMRVLCDLSDELCGGRMVVVLEGGYDLQALSYGVLNTLRVMQGSHADVEDPLGPCPAPEAPVEDLIAAFAALNGLT</sequence>
<dbReference type="AlphaFoldDB" id="A0A2M8QE72"/>
<evidence type="ECO:0000313" key="4">
    <source>
        <dbReference type="Proteomes" id="UP000230790"/>
    </source>
</evidence>
<dbReference type="PANTHER" id="PTHR10625">
    <property type="entry name" value="HISTONE DEACETYLASE HDAC1-RELATED"/>
    <property type="match status" value="1"/>
</dbReference>
<dbReference type="GO" id="GO:0004407">
    <property type="term" value="F:histone deacetylase activity"/>
    <property type="evidence" value="ECO:0007669"/>
    <property type="project" value="TreeGrafter"/>
</dbReference>
<comment type="caution">
    <text evidence="3">The sequence shown here is derived from an EMBL/GenBank/DDBJ whole genome shotgun (WGS) entry which is preliminary data.</text>
</comment>
<comment type="similarity">
    <text evidence="1">Belongs to the histone deacetylase family.</text>
</comment>
<dbReference type="CDD" id="cd09992">
    <property type="entry name" value="HDAC_classII"/>
    <property type="match status" value="1"/>
</dbReference>
<protein>
    <submittedName>
        <fullName evidence="3">Histone deacetylase</fullName>
    </submittedName>
</protein>
<dbReference type="InterPro" id="IPR037138">
    <property type="entry name" value="His_deacetylse_dom_sf"/>
</dbReference>
<proteinExistence type="inferred from homology"/>
<reference evidence="3 4" key="1">
    <citation type="submission" date="2017-11" db="EMBL/GenBank/DDBJ databases">
        <title>Evolution of Phototrophy in the Chloroflexi Phylum Driven by Horizontal Gene Transfer.</title>
        <authorList>
            <person name="Ward L.M."/>
            <person name="Hemp J."/>
            <person name="Shih P.M."/>
            <person name="Mcglynn S.E."/>
            <person name="Fischer W."/>
        </authorList>
    </citation>
    <scope>NUCLEOTIDE SEQUENCE [LARGE SCALE GENOMIC DNA]</scope>
    <source>
        <strain evidence="3">JP3_7</strain>
    </source>
</reference>
<dbReference type="Proteomes" id="UP000230790">
    <property type="component" value="Unassembled WGS sequence"/>
</dbReference>
<dbReference type="GO" id="GO:0040029">
    <property type="term" value="P:epigenetic regulation of gene expression"/>
    <property type="evidence" value="ECO:0007669"/>
    <property type="project" value="TreeGrafter"/>
</dbReference>
<gene>
    <name evidence="3" type="ORF">CUN48_05630</name>
</gene>
<dbReference type="InterPro" id="IPR000286">
    <property type="entry name" value="HDACs"/>
</dbReference>
<evidence type="ECO:0000313" key="3">
    <source>
        <dbReference type="EMBL" id="PJF48052.1"/>
    </source>
</evidence>
<dbReference type="InterPro" id="IPR023696">
    <property type="entry name" value="Ureohydrolase_dom_sf"/>
</dbReference>
<evidence type="ECO:0000256" key="1">
    <source>
        <dbReference type="ARBA" id="ARBA00005947"/>
    </source>
</evidence>
<accession>A0A2M8QE72</accession>
<dbReference type="Pfam" id="PF00850">
    <property type="entry name" value="Hist_deacetyl"/>
    <property type="match status" value="1"/>
</dbReference>
<dbReference type="PRINTS" id="PR01270">
    <property type="entry name" value="HDASUPER"/>
</dbReference>
<evidence type="ECO:0000259" key="2">
    <source>
        <dbReference type="Pfam" id="PF00850"/>
    </source>
</evidence>
<dbReference type="EMBL" id="PGTN01000026">
    <property type="protein sequence ID" value="PJF48052.1"/>
    <property type="molecule type" value="Genomic_DNA"/>
</dbReference>
<dbReference type="PANTHER" id="PTHR10625:SF10">
    <property type="entry name" value="HISTONE DEACETYLASE HDAC1"/>
    <property type="match status" value="1"/>
</dbReference>